<reference evidence="1 2" key="1">
    <citation type="submission" date="2019-03" db="EMBL/GenBank/DDBJ databases">
        <title>Whole genome sequence of Arthrobacter sp JH1-1.</title>
        <authorList>
            <person name="Trinh H.N."/>
        </authorList>
    </citation>
    <scope>NUCLEOTIDE SEQUENCE [LARGE SCALE GENOMIC DNA]</scope>
    <source>
        <strain evidence="1 2">JH1-1</strain>
    </source>
</reference>
<keyword evidence="2" id="KW-1185">Reference proteome</keyword>
<dbReference type="Proteomes" id="UP000295511">
    <property type="component" value="Unassembled WGS sequence"/>
</dbReference>
<name>A0A4R5K8D1_9MICC</name>
<dbReference type="AlphaFoldDB" id="A0A4R5K8D1"/>
<organism evidence="1 2">
    <name type="scientific">Arthrobacter terricola</name>
    <dbReference type="NCBI Taxonomy" id="2547396"/>
    <lineage>
        <taxon>Bacteria</taxon>
        <taxon>Bacillati</taxon>
        <taxon>Actinomycetota</taxon>
        <taxon>Actinomycetes</taxon>
        <taxon>Micrococcales</taxon>
        <taxon>Micrococcaceae</taxon>
        <taxon>Arthrobacter</taxon>
    </lineage>
</organism>
<sequence>MACEVSEGRYVQLRAAALDFLGAAFSTLTMLRVLPVSMYHRYIRVGADYVGADVMFSNEFKDLEEQITLAFPERCMADGHSGGTASGFIFGFLEASIAELATKQEHEFSSNPDAAEEMIDELVRVLEQDMRSMVHCRLVSHLTTADGEPVTVGGVTLVPVPQEAFLPEIMSIVTTKIPMARQAFFSGPPVTLDRPNAIVIAEKTTSGDPFQTKHELKTRVERFLLIARLVTGATARSYWDITGTSDAISDFRPHGRAFFDGLGRHQILSRVGVVAEGDEGAFAALGQLIDGAEVDREGKVMTSFDMAFGRFTRSYLTDDLADAVVDLATSLEAILLGGDKSKDDIGLRLRGRAAALLSTTNDAAPAMKRHISDLYSVRSALVHGGSLKAAELRRYFRRIVAEPQGQPDGVLFARLVDRFRDLVRRAILARLALAAEPVKLWPFDNPPPNVDQLLCDDGESERWRSQWRTTLASIGLGHAGEALPEAEDY</sequence>
<evidence type="ECO:0000313" key="1">
    <source>
        <dbReference type="EMBL" id="TDF86898.1"/>
    </source>
</evidence>
<protein>
    <submittedName>
        <fullName evidence="1">Uncharacterized protein</fullName>
    </submittedName>
</protein>
<evidence type="ECO:0000313" key="2">
    <source>
        <dbReference type="Proteomes" id="UP000295511"/>
    </source>
</evidence>
<comment type="caution">
    <text evidence="1">The sequence shown here is derived from an EMBL/GenBank/DDBJ whole genome shotgun (WGS) entry which is preliminary data.</text>
</comment>
<accession>A0A4R5K8D1</accession>
<dbReference type="EMBL" id="SMRU01000058">
    <property type="protein sequence ID" value="TDF86898.1"/>
    <property type="molecule type" value="Genomic_DNA"/>
</dbReference>
<proteinExistence type="predicted"/>
<gene>
    <name evidence="1" type="ORF">E1809_25425</name>
</gene>